<organism evidence="3 4">
    <name type="scientific">Anabaena azotica FACHB-119</name>
    <dbReference type="NCBI Taxonomy" id="947527"/>
    <lineage>
        <taxon>Bacteria</taxon>
        <taxon>Bacillati</taxon>
        <taxon>Cyanobacteriota</taxon>
        <taxon>Cyanophyceae</taxon>
        <taxon>Nostocales</taxon>
        <taxon>Nostocaceae</taxon>
        <taxon>Anabaena</taxon>
        <taxon>Anabaena azotica</taxon>
    </lineage>
</organism>
<evidence type="ECO:0000313" key="3">
    <source>
        <dbReference type="EMBL" id="MBD2505068.1"/>
    </source>
</evidence>
<reference evidence="3 4" key="1">
    <citation type="journal article" date="2020" name="ISME J.">
        <title>Comparative genomics reveals insights into cyanobacterial evolution and habitat adaptation.</title>
        <authorList>
            <person name="Chen M.Y."/>
            <person name="Teng W.K."/>
            <person name="Zhao L."/>
            <person name="Hu C.X."/>
            <person name="Zhou Y.K."/>
            <person name="Han B.P."/>
            <person name="Song L.R."/>
            <person name="Shu W.S."/>
        </authorList>
    </citation>
    <scope>NUCLEOTIDE SEQUENCE [LARGE SCALE GENOMIC DNA]</scope>
    <source>
        <strain evidence="3 4">FACHB-119</strain>
    </source>
</reference>
<evidence type="ECO:0008006" key="5">
    <source>
        <dbReference type="Google" id="ProtNLM"/>
    </source>
</evidence>
<sequence>MLTLDREKTSTPDYNLLNASIKETFTSLDRFEWQAVDELLQMRDGELYVESGYTSFKEYCQHELSAWGGYRRITQLLGAKKVIDTAQELGQHIRNERQARPLLRLVKEPEKLREAVAIAVQENPSPSASDFASAAQKVVPHQPRRRIKAPSGEPVVPKNQEPIVPQSARVTITSLDHPRHGESGTIEADPPNYWQQIVTFADGSRELVNNNDLDASSVPYPTQRAYSPEYAEAIAQLKEQHQQEIERLEQELRIGLLSEAKAQAEQQVQEELTSWQKLFQQQREQNVLLQQRLEEIEASKQLQYENQQKQPVQEIENAVKENSIQQGENTLTLQATKAVNKGAKQALDQTIDLLSLAQEPPKENAQECLRLMGIALGNLATAMNNTQALQAAALILGTEPNKSAIAYRAEQLQLLPQAVSDIRAVLSKPDCTWQEYLTVAREYEVIEEDYLVQLTPQEVELITALEKSAQPKTIGVGSIVAHADIYSALYNTRGEVIEDLGDEVWVAWEHWKDRPKKTDRYFKKELRLL</sequence>
<keyword evidence="1" id="KW-0175">Coiled coil</keyword>
<evidence type="ECO:0000256" key="1">
    <source>
        <dbReference type="SAM" id="Coils"/>
    </source>
</evidence>
<feature type="region of interest" description="Disordered" evidence="2">
    <location>
        <begin position="138"/>
        <end position="159"/>
    </location>
</feature>
<proteinExistence type="predicted"/>
<dbReference type="EMBL" id="JACJSG010000068">
    <property type="protein sequence ID" value="MBD2505068.1"/>
    <property type="molecule type" value="Genomic_DNA"/>
</dbReference>
<keyword evidence="4" id="KW-1185">Reference proteome</keyword>
<protein>
    <recommendedName>
        <fullName evidence="5">ATPase involved in DNA repair</fullName>
    </recommendedName>
</protein>
<dbReference type="RefSeq" id="WP_190479508.1">
    <property type="nucleotide sequence ID" value="NZ_JACJSG010000068.1"/>
</dbReference>
<gene>
    <name evidence="3" type="ORF">H6G83_31455</name>
</gene>
<evidence type="ECO:0000313" key="4">
    <source>
        <dbReference type="Proteomes" id="UP000661112"/>
    </source>
</evidence>
<accession>A0ABR8DDI7</accession>
<evidence type="ECO:0000256" key="2">
    <source>
        <dbReference type="SAM" id="MobiDB-lite"/>
    </source>
</evidence>
<dbReference type="Proteomes" id="UP000661112">
    <property type="component" value="Unassembled WGS sequence"/>
</dbReference>
<feature type="coiled-coil region" evidence="1">
    <location>
        <begin position="231"/>
        <end position="299"/>
    </location>
</feature>
<comment type="caution">
    <text evidence="3">The sequence shown here is derived from an EMBL/GenBank/DDBJ whole genome shotgun (WGS) entry which is preliminary data.</text>
</comment>
<name>A0ABR8DDI7_9NOST</name>